<organism evidence="1 2">
    <name type="scientific">Robertmurraya beringensis</name>
    <dbReference type="NCBI Taxonomy" id="641660"/>
    <lineage>
        <taxon>Bacteria</taxon>
        <taxon>Bacillati</taxon>
        <taxon>Bacillota</taxon>
        <taxon>Bacilli</taxon>
        <taxon>Bacillales</taxon>
        <taxon>Bacillaceae</taxon>
        <taxon>Robertmurraya</taxon>
    </lineage>
</organism>
<accession>A0ABV6KSF3</accession>
<evidence type="ECO:0008006" key="3">
    <source>
        <dbReference type="Google" id="ProtNLM"/>
    </source>
</evidence>
<evidence type="ECO:0000313" key="2">
    <source>
        <dbReference type="Proteomes" id="UP001589738"/>
    </source>
</evidence>
<dbReference type="EMBL" id="JBHLUU010000097">
    <property type="protein sequence ID" value="MFC0476256.1"/>
    <property type="molecule type" value="Genomic_DNA"/>
</dbReference>
<proteinExistence type="predicted"/>
<dbReference type="Proteomes" id="UP001589738">
    <property type="component" value="Unassembled WGS sequence"/>
</dbReference>
<dbReference type="RefSeq" id="WP_377058384.1">
    <property type="nucleotide sequence ID" value="NZ_JBHLUU010000097.1"/>
</dbReference>
<keyword evidence="2" id="KW-1185">Reference proteome</keyword>
<evidence type="ECO:0000313" key="1">
    <source>
        <dbReference type="EMBL" id="MFC0476256.1"/>
    </source>
</evidence>
<gene>
    <name evidence="1" type="ORF">ACFFHF_13535</name>
</gene>
<protein>
    <recommendedName>
        <fullName evidence="3">TIR domain-containing protein</fullName>
    </recommendedName>
</protein>
<name>A0ABV6KSF3_9BACI</name>
<reference evidence="1 2" key="1">
    <citation type="submission" date="2024-09" db="EMBL/GenBank/DDBJ databases">
        <authorList>
            <person name="Sun Q."/>
            <person name="Mori K."/>
        </authorList>
    </citation>
    <scope>NUCLEOTIDE SEQUENCE [LARGE SCALE GENOMIC DNA]</scope>
    <source>
        <strain evidence="1 2">CGMCC 1.9126</strain>
    </source>
</reference>
<comment type="caution">
    <text evidence="1">The sequence shown here is derived from an EMBL/GenBank/DDBJ whole genome shotgun (WGS) entry which is preliminary data.</text>
</comment>
<sequence>MYAGFNLITNDDFIAFRNNGNTIYNNKKRIIEEELKKFLLNDGSLDGTEMQNSWFPQINADIFLSHSHNDKEKAIALAGWINATFGLTVFIDSCVWGSADALLRIIDDEYCKNVDSPTYSYEKRNFSTSHVYMMLSSALTMMIDKTECVIFLKHQTRWMHQK</sequence>